<organism evidence="1 2">
    <name type="scientific">Nocardioides gansuensis</name>
    <dbReference type="NCBI Taxonomy" id="2138300"/>
    <lineage>
        <taxon>Bacteria</taxon>
        <taxon>Bacillati</taxon>
        <taxon>Actinomycetota</taxon>
        <taxon>Actinomycetes</taxon>
        <taxon>Propionibacteriales</taxon>
        <taxon>Nocardioidaceae</taxon>
        <taxon>Nocardioides</taxon>
    </lineage>
</organism>
<dbReference type="InterPro" id="IPR015018">
    <property type="entry name" value="DUF1905"/>
</dbReference>
<comment type="caution">
    <text evidence="1">The sequence shown here is derived from an EMBL/GenBank/DDBJ whole genome shotgun (WGS) entry which is preliminary data.</text>
</comment>
<evidence type="ECO:0000313" key="1">
    <source>
        <dbReference type="EMBL" id="PVG81311.1"/>
    </source>
</evidence>
<keyword evidence="2" id="KW-1185">Reference proteome</keyword>
<dbReference type="Gene3D" id="2.40.30.100">
    <property type="entry name" value="AF2212/PG0164-like"/>
    <property type="match status" value="1"/>
</dbReference>
<evidence type="ECO:0000313" key="2">
    <source>
        <dbReference type="Proteomes" id="UP000246018"/>
    </source>
</evidence>
<name>A0A2T8F6H3_9ACTN</name>
<accession>A0A2T8F6H3</accession>
<dbReference type="AlphaFoldDB" id="A0A2T8F6H3"/>
<gene>
    <name evidence="1" type="ORF">DDE18_19230</name>
</gene>
<dbReference type="Proteomes" id="UP000246018">
    <property type="component" value="Unassembled WGS sequence"/>
</dbReference>
<dbReference type="SUPFAM" id="SSF141694">
    <property type="entry name" value="AF2212/PG0164-like"/>
    <property type="match status" value="1"/>
</dbReference>
<dbReference type="EMBL" id="QDGZ01000009">
    <property type="protein sequence ID" value="PVG81311.1"/>
    <property type="molecule type" value="Genomic_DNA"/>
</dbReference>
<proteinExistence type="predicted"/>
<protein>
    <submittedName>
        <fullName evidence="1">DUF1905 domain-containing protein</fullName>
    </submittedName>
</protein>
<dbReference type="Pfam" id="PF08922">
    <property type="entry name" value="DUF1905"/>
    <property type="match status" value="1"/>
</dbReference>
<sequence>MIGAMAEHEFEAQLWRWDEALDGWFFVTVPAEASDGIRVASGPPRGFGSVRVEVTVGSTTWRTSVFPDKKSGCFVLPVKQAVRRAEGLDAGDPVAVALDVVE</sequence>
<dbReference type="InterPro" id="IPR037079">
    <property type="entry name" value="AF2212/PG0164-like_sf"/>
</dbReference>
<reference evidence="1 2" key="1">
    <citation type="submission" date="2018-04" db="EMBL/GenBank/DDBJ databases">
        <title>Genome of Nocardioides gansuensis WSJ-1.</title>
        <authorList>
            <person name="Wu S."/>
            <person name="Wang G."/>
        </authorList>
    </citation>
    <scope>NUCLEOTIDE SEQUENCE [LARGE SCALE GENOMIC DNA]</scope>
    <source>
        <strain evidence="1 2">WSJ-1</strain>
    </source>
</reference>
<dbReference type="OrthoDB" id="9808666at2"/>